<organism evidence="2">
    <name type="scientific">Noctiluca scintillans</name>
    <name type="common">Sea sparkle</name>
    <name type="synonym">Red tide dinoflagellate</name>
    <dbReference type="NCBI Taxonomy" id="2966"/>
    <lineage>
        <taxon>Eukaryota</taxon>
        <taxon>Sar</taxon>
        <taxon>Alveolata</taxon>
        <taxon>Dinophyceae</taxon>
        <taxon>Noctilucales</taxon>
        <taxon>Noctilucaceae</taxon>
        <taxon>Noctiluca</taxon>
    </lineage>
</organism>
<name>A0A7S1AEW1_NOCSC</name>
<proteinExistence type="predicted"/>
<feature type="region of interest" description="Disordered" evidence="1">
    <location>
        <begin position="112"/>
        <end position="132"/>
    </location>
</feature>
<sequence length="549" mass="60778">MACEVSDFPYGLDAAYARMGTMPRVDVRVRDPPVTSPWSGVDVSLQDILGGRLVTYESLIGPVPPPEHALEPKAVYVQYTGLDPITGEYSEVVVPAHLSLDVCYNPRCWEPQEEEEEVEEEPAETVEEDRRKLRSSIKGDPILLRAKRAPPPDPYFAPHRHETLLNAQAVARPPMGLRKVENSSTISSFLKASGRDKYSRSRLAEVDHILKLTRPPTDRHEERATAAALDGCAATDVASSMADPPDGRGLLPKLTHGRDDLAAQMALHIQNMPRFHKRRPCAGVEDVSWEEPCSSICEDDDTVKCRRSTLLTMDTRLSVASGFALETEPSEGLSRQAVAQLCGSSDDLRNPRVRSVSCGRRSSARRSEQSPRGASQTQSSLSSVGGNLVKGSSRLRDLDPHLQVPTGVPTMRAHSNWPEGVRRQLARHFYGMSPELILEEEAREEQRELGRTPNDSKETISRDREADDPLTTDPPLVRNSKVAVPASPSTRAKVRRRIERAFAVGADASGEVPHRLEIRVRNVSRPQRVVVCRQTHNRGPEAACRPTLR</sequence>
<feature type="compositionally biased region" description="Basic and acidic residues" evidence="1">
    <location>
        <begin position="444"/>
        <end position="467"/>
    </location>
</feature>
<feature type="region of interest" description="Disordered" evidence="1">
    <location>
        <begin position="351"/>
        <end position="415"/>
    </location>
</feature>
<feature type="compositionally biased region" description="Acidic residues" evidence="1">
    <location>
        <begin position="112"/>
        <end position="127"/>
    </location>
</feature>
<protein>
    <submittedName>
        <fullName evidence="2">Uncharacterized protein</fullName>
    </submittedName>
</protein>
<reference evidence="2" key="1">
    <citation type="submission" date="2021-01" db="EMBL/GenBank/DDBJ databases">
        <authorList>
            <person name="Corre E."/>
            <person name="Pelletier E."/>
            <person name="Niang G."/>
            <person name="Scheremetjew M."/>
            <person name="Finn R."/>
            <person name="Kale V."/>
            <person name="Holt S."/>
            <person name="Cochrane G."/>
            <person name="Meng A."/>
            <person name="Brown T."/>
            <person name="Cohen L."/>
        </authorList>
    </citation>
    <scope>NUCLEOTIDE SEQUENCE</scope>
</reference>
<feature type="compositionally biased region" description="Polar residues" evidence="1">
    <location>
        <begin position="370"/>
        <end position="385"/>
    </location>
</feature>
<feature type="region of interest" description="Disordered" evidence="1">
    <location>
        <begin position="442"/>
        <end position="492"/>
    </location>
</feature>
<gene>
    <name evidence="2" type="ORF">NSCI0253_LOCUS26277</name>
</gene>
<evidence type="ECO:0000313" key="2">
    <source>
        <dbReference type="EMBL" id="CAD8851927.1"/>
    </source>
</evidence>
<dbReference type="EMBL" id="HBFQ01037219">
    <property type="protein sequence ID" value="CAD8851927.1"/>
    <property type="molecule type" value="Transcribed_RNA"/>
</dbReference>
<dbReference type="AlphaFoldDB" id="A0A7S1AEW1"/>
<accession>A0A7S1AEW1</accession>
<evidence type="ECO:0000256" key="1">
    <source>
        <dbReference type="SAM" id="MobiDB-lite"/>
    </source>
</evidence>